<keyword evidence="3" id="KW-1185">Reference proteome</keyword>
<proteinExistence type="predicted"/>
<reference evidence="2" key="1">
    <citation type="submission" date="2020-03" db="EMBL/GenBank/DDBJ databases">
        <authorList>
            <person name="Weist P."/>
        </authorList>
    </citation>
    <scope>NUCLEOTIDE SEQUENCE</scope>
</reference>
<sequence length="109" mass="12164">MRQVLLHLSDRYRLLPLHSSSSSAALSRKVEEGRSCCPEPTGKRRMKARLPVRRGASHPRAPQRRPFDSKARCFRLTDELHAPAGMGSPCRGMTDTISPSPALLHLPVR</sequence>
<dbReference type="EMBL" id="CADEAL010000798">
    <property type="protein sequence ID" value="CAB1425369.1"/>
    <property type="molecule type" value="Genomic_DNA"/>
</dbReference>
<evidence type="ECO:0000313" key="3">
    <source>
        <dbReference type="Proteomes" id="UP001153269"/>
    </source>
</evidence>
<comment type="caution">
    <text evidence="2">The sequence shown here is derived from an EMBL/GenBank/DDBJ whole genome shotgun (WGS) entry which is preliminary data.</text>
</comment>
<dbReference type="AlphaFoldDB" id="A0A9N7U811"/>
<accession>A0A9N7U811</accession>
<feature type="region of interest" description="Disordered" evidence="1">
    <location>
        <begin position="84"/>
        <end position="109"/>
    </location>
</feature>
<feature type="region of interest" description="Disordered" evidence="1">
    <location>
        <begin position="21"/>
        <end position="70"/>
    </location>
</feature>
<name>A0A9N7U811_PLEPL</name>
<protein>
    <submittedName>
        <fullName evidence="2">Uncharacterized protein</fullName>
    </submittedName>
</protein>
<evidence type="ECO:0000256" key="1">
    <source>
        <dbReference type="SAM" id="MobiDB-lite"/>
    </source>
</evidence>
<gene>
    <name evidence="2" type="ORF">PLEPLA_LOCUS13299</name>
</gene>
<dbReference type="Proteomes" id="UP001153269">
    <property type="component" value="Unassembled WGS sequence"/>
</dbReference>
<feature type="compositionally biased region" description="Basic residues" evidence="1">
    <location>
        <begin position="43"/>
        <end position="63"/>
    </location>
</feature>
<organism evidence="2 3">
    <name type="scientific">Pleuronectes platessa</name>
    <name type="common">European plaice</name>
    <dbReference type="NCBI Taxonomy" id="8262"/>
    <lineage>
        <taxon>Eukaryota</taxon>
        <taxon>Metazoa</taxon>
        <taxon>Chordata</taxon>
        <taxon>Craniata</taxon>
        <taxon>Vertebrata</taxon>
        <taxon>Euteleostomi</taxon>
        <taxon>Actinopterygii</taxon>
        <taxon>Neopterygii</taxon>
        <taxon>Teleostei</taxon>
        <taxon>Neoteleostei</taxon>
        <taxon>Acanthomorphata</taxon>
        <taxon>Carangaria</taxon>
        <taxon>Pleuronectiformes</taxon>
        <taxon>Pleuronectoidei</taxon>
        <taxon>Pleuronectidae</taxon>
        <taxon>Pleuronectes</taxon>
    </lineage>
</organism>
<evidence type="ECO:0000313" key="2">
    <source>
        <dbReference type="EMBL" id="CAB1425369.1"/>
    </source>
</evidence>